<sequence>MCTSAPVPATVQPVGHQEFRNICKYQKYPSMHKKYTWANWEKIIKNLGFRLWLEWKPAYTGVPRSEVGNH</sequence>
<proteinExistence type="predicted"/>
<reference evidence="1" key="1">
    <citation type="submission" date="2014-11" db="EMBL/GenBank/DDBJ databases">
        <authorList>
            <person name="Amaro Gonzalez C."/>
        </authorList>
    </citation>
    <scope>NUCLEOTIDE SEQUENCE</scope>
</reference>
<dbReference type="AlphaFoldDB" id="A0A0E9VQS7"/>
<dbReference type="EMBL" id="GBXM01025320">
    <property type="protein sequence ID" value="JAH83257.1"/>
    <property type="molecule type" value="Transcribed_RNA"/>
</dbReference>
<protein>
    <submittedName>
        <fullName evidence="1">Uncharacterized protein</fullName>
    </submittedName>
</protein>
<organism evidence="1">
    <name type="scientific">Anguilla anguilla</name>
    <name type="common">European freshwater eel</name>
    <name type="synonym">Muraena anguilla</name>
    <dbReference type="NCBI Taxonomy" id="7936"/>
    <lineage>
        <taxon>Eukaryota</taxon>
        <taxon>Metazoa</taxon>
        <taxon>Chordata</taxon>
        <taxon>Craniata</taxon>
        <taxon>Vertebrata</taxon>
        <taxon>Euteleostomi</taxon>
        <taxon>Actinopterygii</taxon>
        <taxon>Neopterygii</taxon>
        <taxon>Teleostei</taxon>
        <taxon>Anguilliformes</taxon>
        <taxon>Anguillidae</taxon>
        <taxon>Anguilla</taxon>
    </lineage>
</organism>
<evidence type="ECO:0000313" key="1">
    <source>
        <dbReference type="EMBL" id="JAH80406.1"/>
    </source>
</evidence>
<dbReference type="EMBL" id="GBXM01028171">
    <property type="protein sequence ID" value="JAH80406.1"/>
    <property type="molecule type" value="Transcribed_RNA"/>
</dbReference>
<name>A0A0E9VQS7_ANGAN</name>
<accession>A0A0E9VQS7</accession>
<reference evidence="1" key="2">
    <citation type="journal article" date="2015" name="Fish Shellfish Immunol.">
        <title>Early steps in the European eel (Anguilla anguilla)-Vibrio vulnificus interaction in the gills: Role of the RtxA13 toxin.</title>
        <authorList>
            <person name="Callol A."/>
            <person name="Pajuelo D."/>
            <person name="Ebbesson L."/>
            <person name="Teles M."/>
            <person name="MacKenzie S."/>
            <person name="Amaro C."/>
        </authorList>
    </citation>
    <scope>NUCLEOTIDE SEQUENCE</scope>
</reference>